<keyword evidence="4" id="KW-1185">Reference proteome</keyword>
<dbReference type="OMA" id="KYIPTPF"/>
<dbReference type="Proteomes" id="UP000012174">
    <property type="component" value="Unassembled WGS sequence"/>
</dbReference>
<feature type="compositionally biased region" description="Low complexity" evidence="1">
    <location>
        <begin position="58"/>
        <end position="71"/>
    </location>
</feature>
<accession>M7SG84</accession>
<proteinExistence type="predicted"/>
<name>M7SG84_EUTLA</name>
<evidence type="ECO:0000256" key="1">
    <source>
        <dbReference type="SAM" id="MobiDB-lite"/>
    </source>
</evidence>
<keyword evidence="2" id="KW-0812">Transmembrane</keyword>
<dbReference type="HOGENOM" id="CLU_027663_0_0_1"/>
<sequence>MVPTTVFIVIGVFAAVLCVIVIFCLLKRRGKKANSKKGKYKQTSGSEQQIGTPANPDAANSERNANRNASNPTGQPTRETSIRSILTLPAYRHNPNDNERVLGREGERDGVDVVVELPTAEEIEAMRDEEMEALYQVRVERRQQIAQREERRRLREEARRRGDVVALAELRSQGRGPTNTSAADGLREAHVAAKERRQRAVSSVSYHDLGVARHDGTRIRAGSTDSERIGLLSDAASMAPSMRSHNRERSTSSILSFDSESGLPSPGLPRSGATTPRLSNSHTRAGSSPEIIVEADLGEADMSTQSPPDYEEVSLDDVRSGATTPVVNNEPPPNYPGPSSEWERRMSSHTTDLADGVGSGGVLSNAGENSDRRGSRTSVRSSRGVGGVPQLPSLRIGSLPQIVIEPGDSGPNERR</sequence>
<dbReference type="EMBL" id="KB707266">
    <property type="protein sequence ID" value="EMR63142.1"/>
    <property type="molecule type" value="Genomic_DNA"/>
</dbReference>
<evidence type="ECO:0000256" key="2">
    <source>
        <dbReference type="SAM" id="Phobius"/>
    </source>
</evidence>
<feature type="compositionally biased region" description="Polar residues" evidence="1">
    <location>
        <begin position="272"/>
        <end position="286"/>
    </location>
</feature>
<feature type="region of interest" description="Disordered" evidence="1">
    <location>
        <begin position="34"/>
        <end position="80"/>
    </location>
</feature>
<dbReference type="KEGG" id="ela:UCREL1_9934"/>
<dbReference type="OrthoDB" id="5376312at2759"/>
<feature type="transmembrane region" description="Helical" evidence="2">
    <location>
        <begin position="6"/>
        <end position="26"/>
    </location>
</feature>
<organism evidence="3 4">
    <name type="scientific">Eutypa lata (strain UCR-EL1)</name>
    <name type="common">Grapevine dieback disease fungus</name>
    <name type="synonym">Eutypa armeniacae</name>
    <dbReference type="NCBI Taxonomy" id="1287681"/>
    <lineage>
        <taxon>Eukaryota</taxon>
        <taxon>Fungi</taxon>
        <taxon>Dikarya</taxon>
        <taxon>Ascomycota</taxon>
        <taxon>Pezizomycotina</taxon>
        <taxon>Sordariomycetes</taxon>
        <taxon>Xylariomycetidae</taxon>
        <taxon>Xylariales</taxon>
        <taxon>Diatrypaceae</taxon>
        <taxon>Eutypa</taxon>
    </lineage>
</organism>
<protein>
    <submittedName>
        <fullName evidence="3">Uncharacterized protein</fullName>
    </submittedName>
</protein>
<keyword evidence="2" id="KW-0472">Membrane</keyword>
<feature type="region of interest" description="Disordered" evidence="1">
    <location>
        <begin position="234"/>
        <end position="415"/>
    </location>
</feature>
<evidence type="ECO:0000313" key="4">
    <source>
        <dbReference type="Proteomes" id="UP000012174"/>
    </source>
</evidence>
<reference evidence="4" key="1">
    <citation type="journal article" date="2013" name="Genome Announc.">
        <title>Draft genome sequence of the grapevine dieback fungus Eutypa lata UCR-EL1.</title>
        <authorList>
            <person name="Blanco-Ulate B."/>
            <person name="Rolshausen P.E."/>
            <person name="Cantu D."/>
        </authorList>
    </citation>
    <scope>NUCLEOTIDE SEQUENCE [LARGE SCALE GENOMIC DNA]</scope>
    <source>
        <strain evidence="4">UCR-EL1</strain>
    </source>
</reference>
<keyword evidence="2" id="KW-1133">Transmembrane helix</keyword>
<evidence type="ECO:0000313" key="3">
    <source>
        <dbReference type="EMBL" id="EMR63142.1"/>
    </source>
</evidence>
<feature type="compositionally biased region" description="Polar residues" evidence="1">
    <location>
        <begin position="42"/>
        <end position="52"/>
    </location>
</feature>
<gene>
    <name evidence="3" type="ORF">UCREL1_9934</name>
</gene>
<dbReference type="eggNOG" id="ENOG502S1SC">
    <property type="taxonomic scope" value="Eukaryota"/>
</dbReference>
<dbReference type="AlphaFoldDB" id="M7SG84"/>